<name>A0A9Q1CR61_HOLLE</name>
<dbReference type="AlphaFoldDB" id="A0A9Q1CR61"/>
<evidence type="ECO:0000313" key="1">
    <source>
        <dbReference type="EMBL" id="KAJ8049310.1"/>
    </source>
</evidence>
<gene>
    <name evidence="1" type="ORF">HOLleu_02002</name>
</gene>
<keyword evidence="2" id="KW-1185">Reference proteome</keyword>
<evidence type="ECO:0000313" key="2">
    <source>
        <dbReference type="Proteomes" id="UP001152320"/>
    </source>
</evidence>
<accession>A0A9Q1CR61</accession>
<dbReference type="EMBL" id="JAIZAY010000001">
    <property type="protein sequence ID" value="KAJ8049310.1"/>
    <property type="molecule type" value="Genomic_DNA"/>
</dbReference>
<comment type="caution">
    <text evidence="1">The sequence shown here is derived from an EMBL/GenBank/DDBJ whole genome shotgun (WGS) entry which is preliminary data.</text>
</comment>
<reference evidence="1" key="1">
    <citation type="submission" date="2021-10" db="EMBL/GenBank/DDBJ databases">
        <title>Tropical sea cucumber genome reveals ecological adaptation and Cuvierian tubules defense mechanism.</title>
        <authorList>
            <person name="Chen T."/>
        </authorList>
    </citation>
    <scope>NUCLEOTIDE SEQUENCE</scope>
    <source>
        <strain evidence="1">Nanhai2018</strain>
        <tissue evidence="1">Muscle</tissue>
    </source>
</reference>
<organism evidence="1 2">
    <name type="scientific">Holothuria leucospilota</name>
    <name type="common">Black long sea cucumber</name>
    <name type="synonym">Mertensiothuria leucospilota</name>
    <dbReference type="NCBI Taxonomy" id="206669"/>
    <lineage>
        <taxon>Eukaryota</taxon>
        <taxon>Metazoa</taxon>
        <taxon>Echinodermata</taxon>
        <taxon>Eleutherozoa</taxon>
        <taxon>Echinozoa</taxon>
        <taxon>Holothuroidea</taxon>
        <taxon>Aspidochirotacea</taxon>
        <taxon>Aspidochirotida</taxon>
        <taxon>Holothuriidae</taxon>
        <taxon>Holothuria</taxon>
    </lineage>
</organism>
<sequence>MYCRTSRQNLGFCYHRLIVSNSDMANNEHYQIVGSYQQIYDGDTLLETKFENGITDEEPPYQKIQVANGRTWCQVTNSIKIGDLFFFVKKTTEPSITDNISTIFVKADDRKVSKEEQFWNCNDSTSVRVPFNEVRTHTSAWRGNSYMQTYFWRAPSNLN</sequence>
<protein>
    <submittedName>
        <fullName evidence="1">Uncharacterized protein</fullName>
    </submittedName>
</protein>
<dbReference type="Proteomes" id="UP001152320">
    <property type="component" value="Chromosome 1"/>
</dbReference>
<proteinExistence type="predicted"/>